<evidence type="ECO:0000313" key="3">
    <source>
        <dbReference type="Proteomes" id="UP000078540"/>
    </source>
</evidence>
<dbReference type="EMBL" id="KQ976700">
    <property type="protein sequence ID" value="KYM77389.1"/>
    <property type="molecule type" value="Genomic_DNA"/>
</dbReference>
<name>A0A195AZK7_9HYME</name>
<organism evidence="2 3">
    <name type="scientific">Atta colombica</name>
    <dbReference type="NCBI Taxonomy" id="520822"/>
    <lineage>
        <taxon>Eukaryota</taxon>
        <taxon>Metazoa</taxon>
        <taxon>Ecdysozoa</taxon>
        <taxon>Arthropoda</taxon>
        <taxon>Hexapoda</taxon>
        <taxon>Insecta</taxon>
        <taxon>Pterygota</taxon>
        <taxon>Neoptera</taxon>
        <taxon>Endopterygota</taxon>
        <taxon>Hymenoptera</taxon>
        <taxon>Apocrita</taxon>
        <taxon>Aculeata</taxon>
        <taxon>Formicoidea</taxon>
        <taxon>Formicidae</taxon>
        <taxon>Myrmicinae</taxon>
        <taxon>Atta</taxon>
    </lineage>
</organism>
<protein>
    <submittedName>
        <fullName evidence="2">Uncharacterized protein</fullName>
    </submittedName>
</protein>
<sequence length="85" mass="9349">MHENFGSPRVAVIATGEGRKILGSWLVCELTFFMDTDSTGTPETAVYPRYAAYIVLRSRGVRTEKGEDLKGRGNASHTRVSVCKV</sequence>
<keyword evidence="3" id="KW-1185">Reference proteome</keyword>
<proteinExistence type="predicted"/>
<evidence type="ECO:0000313" key="2">
    <source>
        <dbReference type="EMBL" id="KYM77389.1"/>
    </source>
</evidence>
<feature type="region of interest" description="Disordered" evidence="1">
    <location>
        <begin position="65"/>
        <end position="85"/>
    </location>
</feature>
<reference evidence="2 3" key="1">
    <citation type="submission" date="2015-09" db="EMBL/GenBank/DDBJ databases">
        <title>Atta colombica WGS genome.</title>
        <authorList>
            <person name="Nygaard S."/>
            <person name="Hu H."/>
            <person name="Boomsma J."/>
            <person name="Zhang G."/>
        </authorList>
    </citation>
    <scope>NUCLEOTIDE SEQUENCE [LARGE SCALE GENOMIC DNA]</scope>
    <source>
        <strain evidence="2">Treedump-2</strain>
        <tissue evidence="2">Whole body</tissue>
    </source>
</reference>
<dbReference type="Proteomes" id="UP000078540">
    <property type="component" value="Unassembled WGS sequence"/>
</dbReference>
<gene>
    <name evidence="2" type="ORF">ALC53_12180</name>
</gene>
<accession>A0A195AZK7</accession>
<dbReference type="AlphaFoldDB" id="A0A195AZK7"/>
<evidence type="ECO:0000256" key="1">
    <source>
        <dbReference type="SAM" id="MobiDB-lite"/>
    </source>
</evidence>